<dbReference type="InterPro" id="IPR029063">
    <property type="entry name" value="SAM-dependent_MTases_sf"/>
</dbReference>
<dbReference type="STRING" id="494026.PGLA_22710"/>
<dbReference type="AlphaFoldDB" id="A0A168E7R5"/>
<accession>A0A168E7R5</accession>
<dbReference type="EMBL" id="LVJH01000066">
    <property type="protein sequence ID" value="OAB34966.1"/>
    <property type="molecule type" value="Genomic_DNA"/>
</dbReference>
<name>A0A168E7R5_9BACL</name>
<dbReference type="PANTHER" id="PTHR43591:SF110">
    <property type="entry name" value="RHODANESE DOMAIN-CONTAINING PROTEIN"/>
    <property type="match status" value="1"/>
</dbReference>
<evidence type="ECO:0000259" key="1">
    <source>
        <dbReference type="Pfam" id="PF13649"/>
    </source>
</evidence>
<dbReference type="SUPFAM" id="SSF53335">
    <property type="entry name" value="S-adenosyl-L-methionine-dependent methyltransferases"/>
    <property type="match status" value="1"/>
</dbReference>
<organism evidence="2 3">
    <name type="scientific">Paenibacillus glacialis</name>
    <dbReference type="NCBI Taxonomy" id="494026"/>
    <lineage>
        <taxon>Bacteria</taxon>
        <taxon>Bacillati</taxon>
        <taxon>Bacillota</taxon>
        <taxon>Bacilli</taxon>
        <taxon>Bacillales</taxon>
        <taxon>Paenibacillaceae</taxon>
        <taxon>Paenibacillus</taxon>
    </lineage>
</organism>
<dbReference type="Gene3D" id="3.40.50.150">
    <property type="entry name" value="Vaccinia Virus protein VP39"/>
    <property type="match status" value="1"/>
</dbReference>
<proteinExistence type="predicted"/>
<keyword evidence="3" id="KW-1185">Reference proteome</keyword>
<protein>
    <recommendedName>
        <fullName evidence="1">Methyltransferase domain-containing protein</fullName>
    </recommendedName>
</protein>
<evidence type="ECO:0000313" key="3">
    <source>
        <dbReference type="Proteomes" id="UP000076967"/>
    </source>
</evidence>
<evidence type="ECO:0000313" key="2">
    <source>
        <dbReference type="EMBL" id="OAB34966.1"/>
    </source>
</evidence>
<dbReference type="RefSeq" id="WP_068537416.1">
    <property type="nucleotide sequence ID" value="NZ_LVJH01000066.1"/>
</dbReference>
<dbReference type="InterPro" id="IPR041698">
    <property type="entry name" value="Methyltransf_25"/>
</dbReference>
<gene>
    <name evidence="2" type="ORF">PGLA_22710</name>
</gene>
<feature type="domain" description="Methyltransferase" evidence="1">
    <location>
        <begin position="44"/>
        <end position="138"/>
    </location>
</feature>
<reference evidence="2 3" key="1">
    <citation type="submission" date="2016-03" db="EMBL/GenBank/DDBJ databases">
        <title>Draft genome sequence of Paenibacillus glacialis DSM 22343.</title>
        <authorList>
            <person name="Shin S.-K."/>
            <person name="Yi H."/>
        </authorList>
    </citation>
    <scope>NUCLEOTIDE SEQUENCE [LARGE SCALE GENOMIC DNA]</scope>
    <source>
        <strain evidence="2 3">DSM 22343</strain>
    </source>
</reference>
<dbReference type="OrthoDB" id="9808140at2"/>
<sequence length="243" mass="27506">MVDQQKAVWDKLWSHKVSYRWDSLSQIIYDTIHKWVNPIQNLSILEAGSGTGKISLRLASEGAQVTLVDYSEKALENSREAFGQESCQGTFILSDIRKIQAPNDKYDLTWNAGVLEHFTFNEKVDILNEMARITKPGGIILILTPYSKCLPYRVGKAFAEKQGVWMYGVEDPVTTLADEFEESGIPLLSETDIGFVNSLDFLDFIPQSDIIKQSIIQWYQELSDEEKNLFPGYLLVSVGKKEG</sequence>
<dbReference type="PANTHER" id="PTHR43591">
    <property type="entry name" value="METHYLTRANSFERASE"/>
    <property type="match status" value="1"/>
</dbReference>
<dbReference type="CDD" id="cd02440">
    <property type="entry name" value="AdoMet_MTases"/>
    <property type="match status" value="1"/>
</dbReference>
<dbReference type="Pfam" id="PF13649">
    <property type="entry name" value="Methyltransf_25"/>
    <property type="match status" value="1"/>
</dbReference>
<dbReference type="Proteomes" id="UP000076967">
    <property type="component" value="Unassembled WGS sequence"/>
</dbReference>
<comment type="caution">
    <text evidence="2">The sequence shown here is derived from an EMBL/GenBank/DDBJ whole genome shotgun (WGS) entry which is preliminary data.</text>
</comment>